<dbReference type="AlphaFoldDB" id="A0A8S1HXX4"/>
<keyword evidence="2" id="KW-1133">Transmembrane helix</keyword>
<name>A0A8S1HXX4_9PELO</name>
<organism evidence="3 4">
    <name type="scientific">Caenorhabditis auriculariae</name>
    <dbReference type="NCBI Taxonomy" id="2777116"/>
    <lineage>
        <taxon>Eukaryota</taxon>
        <taxon>Metazoa</taxon>
        <taxon>Ecdysozoa</taxon>
        <taxon>Nematoda</taxon>
        <taxon>Chromadorea</taxon>
        <taxon>Rhabditida</taxon>
        <taxon>Rhabditina</taxon>
        <taxon>Rhabditomorpha</taxon>
        <taxon>Rhabditoidea</taxon>
        <taxon>Rhabditidae</taxon>
        <taxon>Peloderinae</taxon>
        <taxon>Caenorhabditis</taxon>
    </lineage>
</organism>
<dbReference type="Proteomes" id="UP000835052">
    <property type="component" value="Unassembled WGS sequence"/>
</dbReference>
<dbReference type="PANTHER" id="PTHR21523:SF37">
    <property type="entry name" value="MLT-TEN (MLT-10) RELATED"/>
    <property type="match status" value="1"/>
</dbReference>
<accession>A0A8S1HXX4</accession>
<feature type="compositionally biased region" description="Basic and acidic residues" evidence="1">
    <location>
        <begin position="159"/>
        <end position="172"/>
    </location>
</feature>
<feature type="region of interest" description="Disordered" evidence="1">
    <location>
        <begin position="159"/>
        <end position="183"/>
    </location>
</feature>
<protein>
    <submittedName>
        <fullName evidence="3">Uncharacterized protein</fullName>
    </submittedName>
</protein>
<feature type="transmembrane region" description="Helical" evidence="2">
    <location>
        <begin position="344"/>
        <end position="361"/>
    </location>
</feature>
<dbReference type="InterPro" id="IPR006954">
    <property type="entry name" value="Mlt-10-like"/>
</dbReference>
<proteinExistence type="predicted"/>
<gene>
    <name evidence="3" type="ORF">CAUJ_LOCUS15537</name>
</gene>
<dbReference type="EMBL" id="CAJGYM010000190">
    <property type="protein sequence ID" value="CAD6199636.1"/>
    <property type="molecule type" value="Genomic_DNA"/>
</dbReference>
<reference evidence="3" key="1">
    <citation type="submission" date="2020-10" db="EMBL/GenBank/DDBJ databases">
        <authorList>
            <person name="Kikuchi T."/>
        </authorList>
    </citation>
    <scope>NUCLEOTIDE SEQUENCE</scope>
    <source>
        <strain evidence="3">NKZ352</strain>
    </source>
</reference>
<dbReference type="OrthoDB" id="5917548at2759"/>
<feature type="transmembrane region" description="Helical" evidence="2">
    <location>
        <begin position="381"/>
        <end position="406"/>
    </location>
</feature>
<dbReference type="PANTHER" id="PTHR21523">
    <property type="match status" value="1"/>
</dbReference>
<dbReference type="Pfam" id="PF04870">
    <property type="entry name" value="Moulting_cycle"/>
    <property type="match status" value="1"/>
</dbReference>
<comment type="caution">
    <text evidence="3">The sequence shown here is derived from an EMBL/GenBank/DDBJ whole genome shotgun (WGS) entry which is preliminary data.</text>
</comment>
<evidence type="ECO:0000313" key="3">
    <source>
        <dbReference type="EMBL" id="CAD6199636.1"/>
    </source>
</evidence>
<evidence type="ECO:0000313" key="4">
    <source>
        <dbReference type="Proteomes" id="UP000835052"/>
    </source>
</evidence>
<keyword evidence="4" id="KW-1185">Reference proteome</keyword>
<evidence type="ECO:0000256" key="1">
    <source>
        <dbReference type="SAM" id="MobiDB-lite"/>
    </source>
</evidence>
<evidence type="ECO:0000256" key="2">
    <source>
        <dbReference type="SAM" id="Phobius"/>
    </source>
</evidence>
<feature type="transmembrane region" description="Helical" evidence="2">
    <location>
        <begin position="310"/>
        <end position="332"/>
    </location>
</feature>
<keyword evidence="2" id="KW-0812">Transmembrane</keyword>
<sequence length="462" mass="50835">MENARQKPAGKLLESIRQELDSVEKYIEDEEVLEMLHKKAENMTDDEKMMQVPIKLIRQAAKIGLTMSGKNASELEGKSIRMISPRIMGIMPEEENDKEINIFSPSLFSLHDEGKGVEKATSLSRILKGSNFGDADSQQLIDLIVEATGVSEAVEDAEKKLEETDRKRDESMGLRGPDGQPLFFTKENMTRISPKEAKKIELIEKLEKMYTAEQMKEMNTTGYAILTPAQRLHVYGPQSPHYNPKLLKTSGNMTNAQIRRLMHQTIKDVAAGKTKFEVRRNDIVLSPVVNTALIFDPVFASQSIVLSPVLLTPLIGSPAIFGNVILSPWVFVPIIISPRLLSPVILSPFVMSPVILSPLVLDPAVLSPGVMNPFVLSPLLLTPFILSPQVMTPIILSPFALTPLILNPMLLSPLVLSPFVLSPSILSPQFVTALVLSPYALSPSVESKGALITVVASPSWLS</sequence>
<keyword evidence="2" id="KW-0472">Membrane</keyword>